<keyword evidence="1" id="KW-0175">Coiled coil</keyword>
<dbReference type="RefSeq" id="WP_379880518.1">
    <property type="nucleotide sequence ID" value="NZ_JBHPON010000001.1"/>
</dbReference>
<evidence type="ECO:0000313" key="3">
    <source>
        <dbReference type="Proteomes" id="UP001596116"/>
    </source>
</evidence>
<dbReference type="Proteomes" id="UP001596116">
    <property type="component" value="Unassembled WGS sequence"/>
</dbReference>
<accession>A0ABW1KR17</accession>
<sequence>MIGKAREHGALMRLLRIAREEHAALREDLVEISDARQAAELCLAQLEKDACADDRRAARRLKIAAMLATYEQAEEAARRKLRAASDSAQQLEKLVGSDHVATAPWTPMTGLLA</sequence>
<gene>
    <name evidence="2" type="ORF">ACFMB1_01360</name>
</gene>
<comment type="caution">
    <text evidence="2">The sequence shown here is derived from an EMBL/GenBank/DDBJ whole genome shotgun (WGS) entry which is preliminary data.</text>
</comment>
<organism evidence="2 3">
    <name type="scientific">Hyphococcus aureus</name>
    <dbReference type="NCBI Taxonomy" id="2666033"/>
    <lineage>
        <taxon>Bacteria</taxon>
        <taxon>Pseudomonadati</taxon>
        <taxon>Pseudomonadota</taxon>
        <taxon>Alphaproteobacteria</taxon>
        <taxon>Parvularculales</taxon>
        <taxon>Parvularculaceae</taxon>
        <taxon>Hyphococcus</taxon>
    </lineage>
</organism>
<proteinExistence type="predicted"/>
<dbReference type="EMBL" id="JBHPON010000001">
    <property type="protein sequence ID" value="MFC6034169.1"/>
    <property type="molecule type" value="Genomic_DNA"/>
</dbReference>
<name>A0ABW1KR17_9PROT</name>
<evidence type="ECO:0000256" key="1">
    <source>
        <dbReference type="SAM" id="Coils"/>
    </source>
</evidence>
<feature type="coiled-coil region" evidence="1">
    <location>
        <begin position="67"/>
        <end position="94"/>
    </location>
</feature>
<reference evidence="2 3" key="1">
    <citation type="submission" date="2024-09" db="EMBL/GenBank/DDBJ databases">
        <authorList>
            <person name="Zhang Z.-H."/>
        </authorList>
    </citation>
    <scope>NUCLEOTIDE SEQUENCE [LARGE SCALE GENOMIC DNA]</scope>
    <source>
        <strain evidence="2 3">HHTR114</strain>
    </source>
</reference>
<evidence type="ECO:0000313" key="2">
    <source>
        <dbReference type="EMBL" id="MFC6034169.1"/>
    </source>
</evidence>
<keyword evidence="3" id="KW-1185">Reference proteome</keyword>
<protein>
    <submittedName>
        <fullName evidence="2">Uncharacterized protein</fullName>
    </submittedName>
</protein>